<dbReference type="InterPro" id="IPR011108">
    <property type="entry name" value="RMMBL"/>
</dbReference>
<gene>
    <name evidence="4" type="ORF">IAB05_03835</name>
</gene>
<dbReference type="GO" id="GO:0004521">
    <property type="term" value="F:RNA endonuclease activity"/>
    <property type="evidence" value="ECO:0007669"/>
    <property type="project" value="TreeGrafter"/>
</dbReference>
<dbReference type="SUPFAM" id="SSF56281">
    <property type="entry name" value="Metallo-hydrolase/oxidoreductase"/>
    <property type="match status" value="1"/>
</dbReference>
<evidence type="ECO:0000313" key="5">
    <source>
        <dbReference type="Proteomes" id="UP000824094"/>
    </source>
</evidence>
<reference evidence="4" key="2">
    <citation type="journal article" date="2021" name="PeerJ">
        <title>Extensive microbial diversity within the chicken gut microbiome revealed by metagenomics and culture.</title>
        <authorList>
            <person name="Gilroy R."/>
            <person name="Ravi A."/>
            <person name="Getino M."/>
            <person name="Pursley I."/>
            <person name="Horton D.L."/>
            <person name="Alikhan N.F."/>
            <person name="Baker D."/>
            <person name="Gharbi K."/>
            <person name="Hall N."/>
            <person name="Watson M."/>
            <person name="Adriaenssens E.M."/>
            <person name="Foster-Nyarko E."/>
            <person name="Jarju S."/>
            <person name="Secka A."/>
            <person name="Antonio M."/>
            <person name="Oren A."/>
            <person name="Chaudhuri R.R."/>
            <person name="La Ragione R."/>
            <person name="Hildebrand F."/>
            <person name="Pallen M.J."/>
        </authorList>
    </citation>
    <scope>NUCLEOTIDE SEQUENCE</scope>
    <source>
        <strain evidence="4">18911</strain>
    </source>
</reference>
<dbReference type="Pfam" id="PF00753">
    <property type="entry name" value="Lactamase_B"/>
    <property type="match status" value="1"/>
</dbReference>
<reference evidence="4" key="1">
    <citation type="submission" date="2020-10" db="EMBL/GenBank/DDBJ databases">
        <authorList>
            <person name="Gilroy R."/>
        </authorList>
    </citation>
    <scope>NUCLEOTIDE SEQUENCE</scope>
    <source>
        <strain evidence="4">18911</strain>
    </source>
</reference>
<dbReference type="SMART" id="SM00849">
    <property type="entry name" value="Lactamase_B"/>
    <property type="match status" value="1"/>
</dbReference>
<dbReference type="Gene3D" id="3.40.50.10890">
    <property type="match status" value="1"/>
</dbReference>
<feature type="domain" description="Beta-Casp" evidence="3">
    <location>
        <begin position="251"/>
        <end position="380"/>
    </location>
</feature>
<dbReference type="InterPro" id="IPR022712">
    <property type="entry name" value="Beta_Casp"/>
</dbReference>
<feature type="domain" description="Metallo-beta-lactamase" evidence="2">
    <location>
        <begin position="13"/>
        <end position="246"/>
    </location>
</feature>
<dbReference type="EMBL" id="DVNF01000114">
    <property type="protein sequence ID" value="HIU60509.1"/>
    <property type="molecule type" value="Genomic_DNA"/>
</dbReference>
<evidence type="ECO:0000313" key="4">
    <source>
        <dbReference type="EMBL" id="HIU60509.1"/>
    </source>
</evidence>
<sequence>MKITFLGAAREVTGSCYLIEVGNKHIMIDCGMEQGPDLYENQTLNIAPASVDAVLLTHAHIDHSGKLPLLYKNGYRGRIYMTRASRDLCKIMLMDSAHIQEQEAEWRNKKAKRSSGNPPYTPLYDSADAENTLKLIRAEDYDVVFDVAEGVKARFIDAGHLLGSAYIELTLTENGVERTVIFSGDIGNVNKPIIRNPSVVTKADYVIMESTYGDRSHGDDPDYAADLSKIITDTFTRGGNVVIPTFAVGRMQEMLYFLREIKNKNLVPKFPDFQVFVDSPLAIEATGIYSKNVASLCDDETAGLIERGINPIGFRDMVLSVTAEDSKKINADSRPKVILSASGMCEAGRIRHHLKHNLWRRESTIVFVGYQVAGTLGRALLDGAKAVKLFGEPVQVRAKIVELPGTSSHADREALLKWAEGFDPAPKRIFVTHGEDKVAAGFADLLYRAAGLRAVAPYPGGCYDLITDECLDKGNTVPKKQRKPRPKNVSAAYQAVLDAANELQLAVASAEGLSNRDLRDIAAAIKGVLKKF</sequence>
<dbReference type="SMART" id="SM01027">
    <property type="entry name" value="Beta-Casp"/>
    <property type="match status" value="1"/>
</dbReference>
<dbReference type="Proteomes" id="UP000824094">
    <property type="component" value="Unassembled WGS sequence"/>
</dbReference>
<protein>
    <submittedName>
        <fullName evidence="4">MBL fold metallo-hydrolase</fullName>
    </submittedName>
</protein>
<proteinExistence type="predicted"/>
<comment type="caution">
    <text evidence="4">The sequence shown here is derived from an EMBL/GenBank/DDBJ whole genome shotgun (WGS) entry which is preliminary data.</text>
</comment>
<dbReference type="InterPro" id="IPR001279">
    <property type="entry name" value="Metallo-B-lactamas"/>
</dbReference>
<dbReference type="Pfam" id="PF07521">
    <property type="entry name" value="RMMBL"/>
    <property type="match status" value="1"/>
</dbReference>
<dbReference type="GO" id="GO:0016787">
    <property type="term" value="F:hydrolase activity"/>
    <property type="evidence" value="ECO:0007669"/>
    <property type="project" value="UniProtKB-KW"/>
</dbReference>
<evidence type="ECO:0000259" key="3">
    <source>
        <dbReference type="SMART" id="SM01027"/>
    </source>
</evidence>
<evidence type="ECO:0000259" key="2">
    <source>
        <dbReference type="SMART" id="SM00849"/>
    </source>
</evidence>
<evidence type="ECO:0000256" key="1">
    <source>
        <dbReference type="ARBA" id="ARBA00022801"/>
    </source>
</evidence>
<dbReference type="PANTHER" id="PTHR11203:SF37">
    <property type="entry name" value="INTEGRATOR COMPLEX SUBUNIT 11"/>
    <property type="match status" value="1"/>
</dbReference>
<dbReference type="Pfam" id="PF10996">
    <property type="entry name" value="Beta-Casp"/>
    <property type="match status" value="1"/>
</dbReference>
<dbReference type="InterPro" id="IPR036866">
    <property type="entry name" value="RibonucZ/Hydroxyglut_hydro"/>
</dbReference>
<dbReference type="CDD" id="cd16295">
    <property type="entry name" value="TTHA0252-CPSF-like_MBL-fold"/>
    <property type="match status" value="1"/>
</dbReference>
<dbReference type="PANTHER" id="PTHR11203">
    <property type="entry name" value="CLEAVAGE AND POLYADENYLATION SPECIFICITY FACTOR FAMILY MEMBER"/>
    <property type="match status" value="1"/>
</dbReference>
<accession>A0A9D1MI86</accession>
<keyword evidence="1" id="KW-0378">Hydrolase</keyword>
<organism evidence="4 5">
    <name type="scientific">Candidatus Stercoripulliclostridium merdigallinarum</name>
    <dbReference type="NCBI Taxonomy" id="2840951"/>
    <lineage>
        <taxon>Bacteria</taxon>
        <taxon>Bacillati</taxon>
        <taxon>Bacillota</taxon>
        <taxon>Clostridia</taxon>
        <taxon>Eubacteriales</taxon>
        <taxon>Candidatus Stercoripulliclostridium</taxon>
    </lineage>
</organism>
<dbReference type="Gene3D" id="3.60.15.10">
    <property type="entry name" value="Ribonuclease Z/Hydroxyacylglutathione hydrolase-like"/>
    <property type="match status" value="1"/>
</dbReference>
<dbReference type="InterPro" id="IPR050698">
    <property type="entry name" value="MBL"/>
</dbReference>
<dbReference type="AlphaFoldDB" id="A0A9D1MI86"/>
<name>A0A9D1MI86_9FIRM</name>